<proteinExistence type="predicted"/>
<comment type="caution">
    <text evidence="3">The sequence shown here is derived from an EMBL/GenBank/DDBJ whole genome shotgun (WGS) entry which is preliminary data.</text>
</comment>
<dbReference type="InterPro" id="IPR032834">
    <property type="entry name" value="NatK-like_C"/>
</dbReference>
<dbReference type="PANTHER" id="PTHR40448:SF1">
    <property type="entry name" value="TWO-COMPONENT SENSOR HISTIDINE KINASE"/>
    <property type="match status" value="1"/>
</dbReference>
<evidence type="ECO:0000259" key="2">
    <source>
        <dbReference type="Pfam" id="PF14501"/>
    </source>
</evidence>
<dbReference type="SUPFAM" id="SSF55874">
    <property type="entry name" value="ATPase domain of HSP90 chaperone/DNA topoisomerase II/histidine kinase"/>
    <property type="match status" value="1"/>
</dbReference>
<name>A0A202FEW8_9LACO</name>
<feature type="transmembrane region" description="Helical" evidence="1">
    <location>
        <begin position="172"/>
        <end position="192"/>
    </location>
</feature>
<dbReference type="Pfam" id="PF14501">
    <property type="entry name" value="HATPase_c_5"/>
    <property type="match status" value="1"/>
</dbReference>
<dbReference type="Proteomes" id="UP000196232">
    <property type="component" value="Unassembled WGS sequence"/>
</dbReference>
<feature type="transmembrane region" description="Helical" evidence="1">
    <location>
        <begin position="104"/>
        <end position="125"/>
    </location>
</feature>
<feature type="transmembrane region" description="Helical" evidence="1">
    <location>
        <begin position="137"/>
        <end position="160"/>
    </location>
</feature>
<evidence type="ECO:0000313" key="3">
    <source>
        <dbReference type="EMBL" id="OVE98993.1"/>
    </source>
</evidence>
<dbReference type="Gene3D" id="3.30.565.10">
    <property type="entry name" value="Histidine kinase-like ATPase, C-terminal domain"/>
    <property type="match status" value="1"/>
</dbReference>
<organism evidence="3 4">
    <name type="scientific">Companilactobacillus bobalius</name>
    <dbReference type="NCBI Taxonomy" id="2801451"/>
    <lineage>
        <taxon>Bacteria</taxon>
        <taxon>Bacillati</taxon>
        <taxon>Bacillota</taxon>
        <taxon>Bacilli</taxon>
        <taxon>Lactobacillales</taxon>
        <taxon>Lactobacillaceae</taxon>
        <taxon>Companilactobacillus</taxon>
    </lineage>
</organism>
<dbReference type="PANTHER" id="PTHR40448">
    <property type="entry name" value="TWO-COMPONENT SENSOR HISTIDINE KINASE"/>
    <property type="match status" value="1"/>
</dbReference>
<sequence>MAILFIQLLLFFLNTKVLIKDLRFKRVDLFYLFVNIPVMFVLAEYGQLATIIGMMGTLLTYLLLLTKSFKISIAIAAIDYSIGVLLDHVIDIIFRIMKLGNYSWFYNSSILIWGIVLAVGLYYFLQSDLENNLQKDYQFSSTEIIFTSIMLVVTMSLITVTEAMNGNKLQNVIYNFVIVLLFVITFIVVHIARTKTINKDLQLREQKVRNESTNRYLIQIEQHYNELRKFRHEYQNTLLSLEEYLRTDDFEGLKKYYNNSIKPISVDLNQEKYKFEDLSRIDNKEIKSIVFNKLYAAQLDGIKVSFEAKDEIKSFQMDSLDLALALGIILDNAIEETRDQEHGTIQVGFIKEVAAIIIIVQNSLIKNNIPVWKMKERGFSSKGSNRGFGLKNLSEIINRNNRATLETMKLNNYFLQKITINTKG</sequence>
<accession>A0A202FEW8</accession>
<protein>
    <recommendedName>
        <fullName evidence="2">Sensor histidine kinase NatK-like C-terminal domain-containing protein</fullName>
    </recommendedName>
</protein>
<evidence type="ECO:0000256" key="1">
    <source>
        <dbReference type="SAM" id="Phobius"/>
    </source>
</evidence>
<dbReference type="RefSeq" id="WP_056952778.1">
    <property type="nucleotide sequence ID" value="NZ_LNUA01000032.1"/>
</dbReference>
<keyword evidence="1" id="KW-0472">Membrane</keyword>
<feature type="domain" description="Sensor histidine kinase NatK-like C-terminal" evidence="2">
    <location>
        <begin position="317"/>
        <end position="420"/>
    </location>
</feature>
<dbReference type="EMBL" id="MYFM01000001">
    <property type="protein sequence ID" value="OVE98993.1"/>
    <property type="molecule type" value="Genomic_DNA"/>
</dbReference>
<reference evidence="3 4" key="1">
    <citation type="submission" date="2017-03" db="EMBL/GenBank/DDBJ databases">
        <title>Genome sequence of Lactobacillus bobalius KACC 16343.</title>
        <authorList>
            <person name="Chun J."/>
        </authorList>
    </citation>
    <scope>NUCLEOTIDE SEQUENCE [LARGE SCALE GENOMIC DNA]</scope>
    <source>
        <strain evidence="3 4">KACC 16343</strain>
    </source>
</reference>
<keyword evidence="1" id="KW-0812">Transmembrane</keyword>
<dbReference type="AlphaFoldDB" id="A0A202FEW8"/>
<dbReference type="GO" id="GO:0042802">
    <property type="term" value="F:identical protein binding"/>
    <property type="evidence" value="ECO:0007669"/>
    <property type="project" value="TreeGrafter"/>
</dbReference>
<gene>
    <name evidence="3" type="ORF">LKACC16343_00105</name>
</gene>
<keyword evidence="1" id="KW-1133">Transmembrane helix</keyword>
<evidence type="ECO:0000313" key="4">
    <source>
        <dbReference type="Proteomes" id="UP000196232"/>
    </source>
</evidence>
<dbReference type="InterPro" id="IPR036890">
    <property type="entry name" value="HATPase_C_sf"/>
</dbReference>
<feature type="transmembrane region" description="Helical" evidence="1">
    <location>
        <begin position="29"/>
        <end position="46"/>
    </location>
</feature>